<evidence type="ECO:0000313" key="2">
    <source>
        <dbReference type="EMBL" id="RIH83103.1"/>
    </source>
</evidence>
<feature type="domain" description="HNH nuclease" evidence="1">
    <location>
        <begin position="80"/>
        <end position="131"/>
    </location>
</feature>
<reference evidence="2 3" key="1">
    <citation type="submission" date="2018-08" db="EMBL/GenBank/DDBJ databases">
        <title>Meiothermus terrae DSM 26712 genome sequencing project.</title>
        <authorList>
            <person name="Da Costa M.S."/>
            <person name="Albuquerque L."/>
            <person name="Raposo P."/>
            <person name="Froufe H.J.C."/>
            <person name="Barroso C.S."/>
            <person name="Egas C."/>
        </authorList>
    </citation>
    <scope>NUCLEOTIDE SEQUENCE [LARGE SCALE GENOMIC DNA]</scope>
    <source>
        <strain evidence="2 3">DSM 26712</strain>
    </source>
</reference>
<dbReference type="RefSeq" id="WP_245971614.1">
    <property type="nucleotide sequence ID" value="NZ_QXDL01000100.1"/>
</dbReference>
<organism evidence="2 3">
    <name type="scientific">Calidithermus terrae</name>
    <dbReference type="NCBI Taxonomy" id="1408545"/>
    <lineage>
        <taxon>Bacteria</taxon>
        <taxon>Thermotogati</taxon>
        <taxon>Deinococcota</taxon>
        <taxon>Deinococci</taxon>
        <taxon>Thermales</taxon>
        <taxon>Thermaceae</taxon>
        <taxon>Calidithermus</taxon>
    </lineage>
</organism>
<sequence length="173" mass="19740">MEEVARRLNIDAPRVLVLNAGYQALGIASIRRAVSLVMAGMAEVVEDSGEFLRTPNALYPVPAVIRLGKMVRPRVHKVRLERRNVFKRDGYVCQYCGRPARDLTLDHVLPRSRGGPSTWDNLVAACRPCNHKKADRTPEEAGMKLLREPRRPTQALWLNILEVPREWRGYFRS</sequence>
<dbReference type="Proteomes" id="UP000265715">
    <property type="component" value="Unassembled WGS sequence"/>
</dbReference>
<dbReference type="PANTHER" id="PTHR33877:SF2">
    <property type="entry name" value="OS07G0170200 PROTEIN"/>
    <property type="match status" value="1"/>
</dbReference>
<dbReference type="Gene3D" id="1.10.30.50">
    <property type="match status" value="1"/>
</dbReference>
<keyword evidence="2" id="KW-0378">Hydrolase</keyword>
<gene>
    <name evidence="2" type="ORF">Mterra_02398</name>
</gene>
<dbReference type="AlphaFoldDB" id="A0A399EHY6"/>
<keyword evidence="2" id="KW-0540">Nuclease</keyword>
<proteinExistence type="predicted"/>
<dbReference type="GO" id="GO:0004519">
    <property type="term" value="F:endonuclease activity"/>
    <property type="evidence" value="ECO:0007669"/>
    <property type="project" value="UniProtKB-KW"/>
</dbReference>
<evidence type="ECO:0000259" key="1">
    <source>
        <dbReference type="SMART" id="SM00507"/>
    </source>
</evidence>
<evidence type="ECO:0000313" key="3">
    <source>
        <dbReference type="Proteomes" id="UP000265715"/>
    </source>
</evidence>
<keyword evidence="2" id="KW-0255">Endonuclease</keyword>
<dbReference type="InterPro" id="IPR052892">
    <property type="entry name" value="NA-targeting_endonuclease"/>
</dbReference>
<dbReference type="Pfam" id="PF14279">
    <property type="entry name" value="HNH_5"/>
    <property type="match status" value="1"/>
</dbReference>
<dbReference type="CDD" id="cd00085">
    <property type="entry name" value="HNHc"/>
    <property type="match status" value="1"/>
</dbReference>
<comment type="caution">
    <text evidence="2">The sequence shown here is derived from an EMBL/GenBank/DDBJ whole genome shotgun (WGS) entry which is preliminary data.</text>
</comment>
<dbReference type="InterPro" id="IPR003615">
    <property type="entry name" value="HNH_nuc"/>
</dbReference>
<dbReference type="SMART" id="SM00507">
    <property type="entry name" value="HNHc"/>
    <property type="match status" value="1"/>
</dbReference>
<accession>A0A399EHY6</accession>
<protein>
    <submittedName>
        <fullName evidence="2">HNH endonuclease</fullName>
    </submittedName>
</protein>
<name>A0A399EHY6_9DEIN</name>
<dbReference type="PANTHER" id="PTHR33877">
    <property type="entry name" value="SLL1193 PROTEIN"/>
    <property type="match status" value="1"/>
</dbReference>
<dbReference type="EMBL" id="QXDL01000100">
    <property type="protein sequence ID" value="RIH83103.1"/>
    <property type="molecule type" value="Genomic_DNA"/>
</dbReference>
<dbReference type="InterPro" id="IPR029471">
    <property type="entry name" value="HNH_5"/>
</dbReference>
<keyword evidence="3" id="KW-1185">Reference proteome</keyword>